<evidence type="ECO:0000313" key="2">
    <source>
        <dbReference type="EMBL" id="KZV23639.1"/>
    </source>
</evidence>
<name>A0A2Z7AW07_9LAMI</name>
<sequence>MIMASSLISNSLHISFDSVPDMDDAGLVAVFESFLAIGLKGFLGFPAVYYEDALTEFFENGLVKDGIIGLSMQSLTNEFFFMTAITCGVKINWSSLLLNILKDMVTPGSRQAKGYAIQICVLLKNVPGFELGESRAFTSSRILTEKTVHRYVVINEKVGGEEVDNAPRVKKTPVKRAASKNRPATDADAERVLILDQHPQSPSTTADSSMHFVEDDIQLEDDSALDHFISTSSATAGGSNDNNALSLALKAVRNQNVIISIDLEATRKEVRDIKAALSKDFDDKLADIRNELLEFRVETQGQLASLSTHLAELIAFLTKCSDDKKGVGSSSRPQPPPENQIRPSGGNGGSGNRAEEQSRYRGGSQRRGDKSGYSKRRYSSSGGGPFRRLFEDWLG</sequence>
<proteinExistence type="predicted"/>
<evidence type="ECO:0000256" key="1">
    <source>
        <dbReference type="SAM" id="MobiDB-lite"/>
    </source>
</evidence>
<keyword evidence="3" id="KW-1185">Reference proteome</keyword>
<dbReference type="EMBL" id="KV013418">
    <property type="protein sequence ID" value="KZV23639.1"/>
    <property type="molecule type" value="Genomic_DNA"/>
</dbReference>
<feature type="region of interest" description="Disordered" evidence="1">
    <location>
        <begin position="324"/>
        <end position="395"/>
    </location>
</feature>
<protein>
    <submittedName>
        <fullName evidence="2">21 kDa protein</fullName>
    </submittedName>
</protein>
<gene>
    <name evidence="2" type="ORF">F511_31573</name>
</gene>
<dbReference type="AlphaFoldDB" id="A0A2Z7AW07"/>
<evidence type="ECO:0000313" key="3">
    <source>
        <dbReference type="Proteomes" id="UP000250235"/>
    </source>
</evidence>
<organism evidence="2 3">
    <name type="scientific">Dorcoceras hygrometricum</name>
    <dbReference type="NCBI Taxonomy" id="472368"/>
    <lineage>
        <taxon>Eukaryota</taxon>
        <taxon>Viridiplantae</taxon>
        <taxon>Streptophyta</taxon>
        <taxon>Embryophyta</taxon>
        <taxon>Tracheophyta</taxon>
        <taxon>Spermatophyta</taxon>
        <taxon>Magnoliopsida</taxon>
        <taxon>eudicotyledons</taxon>
        <taxon>Gunneridae</taxon>
        <taxon>Pentapetalae</taxon>
        <taxon>asterids</taxon>
        <taxon>lamiids</taxon>
        <taxon>Lamiales</taxon>
        <taxon>Gesneriaceae</taxon>
        <taxon>Didymocarpoideae</taxon>
        <taxon>Trichosporeae</taxon>
        <taxon>Loxocarpinae</taxon>
        <taxon>Dorcoceras</taxon>
    </lineage>
</organism>
<reference evidence="2 3" key="1">
    <citation type="journal article" date="2015" name="Proc. Natl. Acad. Sci. U.S.A.">
        <title>The resurrection genome of Boea hygrometrica: A blueprint for survival of dehydration.</title>
        <authorList>
            <person name="Xiao L."/>
            <person name="Yang G."/>
            <person name="Zhang L."/>
            <person name="Yang X."/>
            <person name="Zhao S."/>
            <person name="Ji Z."/>
            <person name="Zhou Q."/>
            <person name="Hu M."/>
            <person name="Wang Y."/>
            <person name="Chen M."/>
            <person name="Xu Y."/>
            <person name="Jin H."/>
            <person name="Xiao X."/>
            <person name="Hu G."/>
            <person name="Bao F."/>
            <person name="Hu Y."/>
            <person name="Wan P."/>
            <person name="Li L."/>
            <person name="Deng X."/>
            <person name="Kuang T."/>
            <person name="Xiang C."/>
            <person name="Zhu J.K."/>
            <person name="Oliver M.J."/>
            <person name="He Y."/>
        </authorList>
    </citation>
    <scope>NUCLEOTIDE SEQUENCE [LARGE SCALE GENOMIC DNA]</scope>
    <source>
        <strain evidence="3">cv. XS01</strain>
    </source>
</reference>
<accession>A0A2Z7AW07</accession>
<dbReference type="Proteomes" id="UP000250235">
    <property type="component" value="Unassembled WGS sequence"/>
</dbReference>